<dbReference type="Gene3D" id="3.40.50.12780">
    <property type="entry name" value="N-terminal domain of ligase-like"/>
    <property type="match status" value="1"/>
</dbReference>
<evidence type="ECO:0000256" key="2">
    <source>
        <dbReference type="ARBA" id="ARBA00022832"/>
    </source>
</evidence>
<evidence type="ECO:0000313" key="5">
    <source>
        <dbReference type="EMBL" id="CAB4692035.1"/>
    </source>
</evidence>
<dbReference type="PROSITE" id="PS00455">
    <property type="entry name" value="AMP_BINDING"/>
    <property type="match status" value="1"/>
</dbReference>
<keyword evidence="3" id="KW-0443">Lipid metabolism</keyword>
<protein>
    <submittedName>
        <fullName evidence="7">Unannotated protein</fullName>
    </submittedName>
</protein>
<dbReference type="InterPro" id="IPR042099">
    <property type="entry name" value="ANL_N_sf"/>
</dbReference>
<evidence type="ECO:0000259" key="4">
    <source>
        <dbReference type="Pfam" id="PF00501"/>
    </source>
</evidence>
<evidence type="ECO:0000313" key="6">
    <source>
        <dbReference type="EMBL" id="CAB4773129.1"/>
    </source>
</evidence>
<dbReference type="EMBL" id="CAEZXW010000003">
    <property type="protein sequence ID" value="CAB4692035.1"/>
    <property type="molecule type" value="Genomic_DNA"/>
</dbReference>
<dbReference type="InterPro" id="IPR000873">
    <property type="entry name" value="AMP-dep_synth/lig_dom"/>
</dbReference>
<evidence type="ECO:0000256" key="1">
    <source>
        <dbReference type="ARBA" id="ARBA00022598"/>
    </source>
</evidence>
<dbReference type="CDD" id="cd05907">
    <property type="entry name" value="VL_LC_FACS_like"/>
    <property type="match status" value="1"/>
</dbReference>
<dbReference type="AlphaFoldDB" id="A0A6J7F8F8"/>
<dbReference type="GO" id="GO:0004467">
    <property type="term" value="F:long-chain fatty acid-CoA ligase activity"/>
    <property type="evidence" value="ECO:0007669"/>
    <property type="project" value="TreeGrafter"/>
</dbReference>
<gene>
    <name evidence="5" type="ORF">UFOPK2593_00117</name>
    <name evidence="6" type="ORF">UFOPK2894_00699</name>
    <name evidence="7" type="ORF">UFOPK3492_00052</name>
    <name evidence="8" type="ORF">UFOPK4234_00011</name>
</gene>
<dbReference type="SUPFAM" id="SSF56801">
    <property type="entry name" value="Acetyl-CoA synthetase-like"/>
    <property type="match status" value="1"/>
</dbReference>
<sequence>MHEISAPALLQLPTSGNLTDLIATRAVNEPARILFNRASGAGWEAVSATQFESEVRAIAKGLISAGVQPGDRVAIMSRTSFTWSLLDFSIWFAGAAVVPIYETSSAEQVDWILNDSGAVALFVESSEHLALANSVKPATLKNLWCIDSGDVAIVKNLGASVSDAAVAAARATLQLDSLATLIYTSGTTGKPKGCELTHANFFAEVQNVTEATADLFFRPDASTLLFIPLAHVFGRMIGVGSAYSGLTLAHCSDAVKDLPRDLASFKPRFLLTVPRVFEKVYNGAEARAEAGGKGDIFRKAAAVAVEYSEGISTGKISLGVKVKHAIFDKLVYSKIRAGLGGNVTHAISGGAPLGARLGHFYRGIGVTVLEGYGLTETTAGATLNTTRDIRVGSVGRPIPGTAIRIAEDGEVLIKGPIVFRGYWKNPEATKETFTEDGWFKSGDLGRLDDDGFLYIVGRKKEIIVTAAGKNVAPAVLEDRLRAHPLVSQCVVVGDAKPFIGALITIDQDALAVWASAQGKSGATLETLRTDPALVLAVQGAVDEANKAVSKAEAIRKFSILPVDLTIESGHLTPKMSIKRSVVVQDFAAEIEAIYSGE</sequence>
<evidence type="ECO:0000256" key="3">
    <source>
        <dbReference type="ARBA" id="ARBA00023098"/>
    </source>
</evidence>
<keyword evidence="1" id="KW-0436">Ligase</keyword>
<dbReference type="EMBL" id="CAFBMD010000002">
    <property type="protein sequence ID" value="CAB4887653.1"/>
    <property type="molecule type" value="Genomic_DNA"/>
</dbReference>
<dbReference type="GO" id="GO:0016020">
    <property type="term" value="C:membrane"/>
    <property type="evidence" value="ECO:0007669"/>
    <property type="project" value="TreeGrafter"/>
</dbReference>
<dbReference type="InterPro" id="IPR020845">
    <property type="entry name" value="AMP-binding_CS"/>
</dbReference>
<dbReference type="EMBL" id="CAFBQA010000001">
    <property type="protein sequence ID" value="CAB5032823.1"/>
    <property type="molecule type" value="Genomic_DNA"/>
</dbReference>
<dbReference type="PANTHER" id="PTHR43272">
    <property type="entry name" value="LONG-CHAIN-FATTY-ACID--COA LIGASE"/>
    <property type="match status" value="1"/>
</dbReference>
<accession>A0A6J7F8F8</accession>
<dbReference type="PANTHER" id="PTHR43272:SF32">
    <property type="entry name" value="AMP-DEPENDENT SYNTHETASE_LIGASE DOMAIN-CONTAINING PROTEIN"/>
    <property type="match status" value="1"/>
</dbReference>
<dbReference type="Pfam" id="PF00501">
    <property type="entry name" value="AMP-binding"/>
    <property type="match status" value="1"/>
</dbReference>
<organism evidence="7">
    <name type="scientific">freshwater metagenome</name>
    <dbReference type="NCBI Taxonomy" id="449393"/>
    <lineage>
        <taxon>unclassified sequences</taxon>
        <taxon>metagenomes</taxon>
        <taxon>ecological metagenomes</taxon>
    </lineage>
</organism>
<proteinExistence type="predicted"/>
<keyword evidence="2" id="KW-0276">Fatty acid metabolism</keyword>
<dbReference type="Pfam" id="PF23562">
    <property type="entry name" value="AMP-binding_C_3"/>
    <property type="match status" value="1"/>
</dbReference>
<evidence type="ECO:0000313" key="7">
    <source>
        <dbReference type="EMBL" id="CAB4887653.1"/>
    </source>
</evidence>
<feature type="domain" description="AMP-dependent synthetase/ligase" evidence="4">
    <location>
        <begin position="28"/>
        <end position="423"/>
    </location>
</feature>
<reference evidence="7" key="1">
    <citation type="submission" date="2020-05" db="EMBL/GenBank/DDBJ databases">
        <authorList>
            <person name="Chiriac C."/>
            <person name="Salcher M."/>
            <person name="Ghai R."/>
            <person name="Kavagutti S V."/>
        </authorList>
    </citation>
    <scope>NUCLEOTIDE SEQUENCE</scope>
</reference>
<evidence type="ECO:0000313" key="8">
    <source>
        <dbReference type="EMBL" id="CAB5032823.1"/>
    </source>
</evidence>
<dbReference type="EMBL" id="CAEZZQ010000034">
    <property type="protein sequence ID" value="CAB4773129.1"/>
    <property type="molecule type" value="Genomic_DNA"/>
</dbReference>
<dbReference type="GO" id="GO:0005783">
    <property type="term" value="C:endoplasmic reticulum"/>
    <property type="evidence" value="ECO:0007669"/>
    <property type="project" value="TreeGrafter"/>
</dbReference>
<name>A0A6J7F8F8_9ZZZZ</name>